<feature type="compositionally biased region" description="Basic and acidic residues" evidence="1">
    <location>
        <begin position="1"/>
        <end position="10"/>
    </location>
</feature>
<evidence type="ECO:0000256" key="1">
    <source>
        <dbReference type="SAM" id="MobiDB-lite"/>
    </source>
</evidence>
<name>A0AAU2VR40_9ACTN</name>
<evidence type="ECO:0000256" key="2">
    <source>
        <dbReference type="SAM" id="Phobius"/>
    </source>
</evidence>
<dbReference type="InterPro" id="IPR047789">
    <property type="entry name" value="CU044_5270-like"/>
</dbReference>
<proteinExistence type="predicted"/>
<protein>
    <submittedName>
        <fullName evidence="3">CU044_5270 family protein</fullName>
    </submittedName>
</protein>
<feature type="transmembrane region" description="Helical" evidence="2">
    <location>
        <begin position="65"/>
        <end position="85"/>
    </location>
</feature>
<organism evidence="3">
    <name type="scientific">Streptomyces sp. NBC_00008</name>
    <dbReference type="NCBI Taxonomy" id="2903610"/>
    <lineage>
        <taxon>Bacteria</taxon>
        <taxon>Bacillati</taxon>
        <taxon>Actinomycetota</taxon>
        <taxon>Actinomycetes</taxon>
        <taxon>Kitasatosporales</taxon>
        <taxon>Streptomycetaceae</taxon>
        <taxon>Streptomyces</taxon>
    </lineage>
</organism>
<dbReference type="AlphaFoldDB" id="A0AAU2VR40"/>
<accession>A0AAU2VR40</accession>
<keyword evidence="2" id="KW-0472">Membrane</keyword>
<reference evidence="3" key="1">
    <citation type="submission" date="2022-10" db="EMBL/GenBank/DDBJ databases">
        <title>The complete genomes of actinobacterial strains from the NBC collection.</title>
        <authorList>
            <person name="Joergensen T.S."/>
            <person name="Alvarez Arevalo M."/>
            <person name="Sterndorff E.B."/>
            <person name="Faurdal D."/>
            <person name="Vuksanovic O."/>
            <person name="Mourched A.-S."/>
            <person name="Charusanti P."/>
            <person name="Shaw S."/>
            <person name="Blin K."/>
            <person name="Weber T."/>
        </authorList>
    </citation>
    <scope>NUCLEOTIDE SEQUENCE</scope>
    <source>
        <strain evidence="3">NBC_00008</strain>
    </source>
</reference>
<keyword evidence="2" id="KW-1133">Transmembrane helix</keyword>
<gene>
    <name evidence="3" type="ORF">OG398_15435</name>
</gene>
<evidence type="ECO:0000313" key="3">
    <source>
        <dbReference type="EMBL" id="WTW69564.1"/>
    </source>
</evidence>
<dbReference type="EMBL" id="CP108313">
    <property type="protein sequence ID" value="WTW69564.1"/>
    <property type="molecule type" value="Genomic_DNA"/>
</dbReference>
<sequence>MSADAEKVAGELRAQLPEPHGPVLPGDRHRLLREHVMNEIHQVQVQEEARGEKAATAVRPRRNRAWYAVPVGMVAAGALAFTFLAGPGGSGGDTGYHLSAAPVVKVEVGSAKGVGALMENVAERASQGPAARVGVNQFVYVRSHYSNMQAEVGSPFKLKTYYREAWTSQNPDKVRSRLKQPGDDIIWSAPRDGDEGLAEWNRNHTYAALEKLPTEPDALLKKLREDAAYSGSSDQNLFNYVAGLINENILPPETGAAIYRAAAKIPGVVALDSAQDGDGRPGVALARTDERDHERKELVFDANSYDYLGMRAYLVQNTELGKKGTVTEMQAVLDRGVVDSRDETPEK</sequence>
<feature type="region of interest" description="Disordered" evidence="1">
    <location>
        <begin position="1"/>
        <end position="24"/>
    </location>
</feature>
<keyword evidence="2" id="KW-0812">Transmembrane</keyword>
<dbReference type="NCBIfam" id="NF038083">
    <property type="entry name" value="CU044_5270_fam"/>
    <property type="match status" value="1"/>
</dbReference>